<protein>
    <submittedName>
        <fullName evidence="1">Uncharacterized protein</fullName>
    </submittedName>
</protein>
<dbReference type="EMBL" id="CP090169">
    <property type="protein sequence ID" value="UJO20292.1"/>
    <property type="molecule type" value="Genomic_DNA"/>
</dbReference>
<sequence length="211" mass="23850">MRVKRTPTGQIRSGSVYNKVFANPKLLDLILDHIPPLALYPIRNLNITFRDAINEEKYSTAMLLELPRDPSVHPLVENLENFGINKALSPFSIASIEGSADADLQISVRINEDMPLYRDEGAEYYHVKKGKEEFWIPSGRVPKMHKKTLGTSWRQFMVKEERGEVQIQIGLVNEGMPLKEISTTLIGARVTLGMVVDAVAVRNGRYRSMNV</sequence>
<accession>A0A9Q8US16</accession>
<evidence type="ECO:0000313" key="2">
    <source>
        <dbReference type="Proteomes" id="UP000756132"/>
    </source>
</evidence>
<name>A0A9Q8US16_PASFU</name>
<organism evidence="1 2">
    <name type="scientific">Passalora fulva</name>
    <name type="common">Tomato leaf mold</name>
    <name type="synonym">Cladosporium fulvum</name>
    <dbReference type="NCBI Taxonomy" id="5499"/>
    <lineage>
        <taxon>Eukaryota</taxon>
        <taxon>Fungi</taxon>
        <taxon>Dikarya</taxon>
        <taxon>Ascomycota</taxon>
        <taxon>Pezizomycotina</taxon>
        <taxon>Dothideomycetes</taxon>
        <taxon>Dothideomycetidae</taxon>
        <taxon>Mycosphaerellales</taxon>
        <taxon>Mycosphaerellaceae</taxon>
        <taxon>Fulvia</taxon>
    </lineage>
</organism>
<keyword evidence="2" id="KW-1185">Reference proteome</keyword>
<gene>
    <name evidence="1" type="ORF">CLAFUR5_10036</name>
</gene>
<evidence type="ECO:0000313" key="1">
    <source>
        <dbReference type="EMBL" id="UJO20292.1"/>
    </source>
</evidence>
<dbReference type="KEGG" id="ffu:CLAFUR5_10036"/>
<dbReference type="Proteomes" id="UP000756132">
    <property type="component" value="Chromosome 7"/>
</dbReference>
<proteinExistence type="predicted"/>
<dbReference type="AlphaFoldDB" id="A0A9Q8US16"/>
<dbReference type="GeneID" id="71989914"/>
<reference evidence="1" key="2">
    <citation type="journal article" date="2022" name="Microb. Genom.">
        <title>A chromosome-scale genome assembly of the tomato pathogen Cladosporium fulvum reveals a compartmentalized genome architecture and the presence of a dispensable chromosome.</title>
        <authorList>
            <person name="Zaccaron A.Z."/>
            <person name="Chen L.H."/>
            <person name="Samaras A."/>
            <person name="Stergiopoulos I."/>
        </authorList>
    </citation>
    <scope>NUCLEOTIDE SEQUENCE</scope>
    <source>
        <strain evidence="1">Race5_Kim</strain>
    </source>
</reference>
<dbReference type="RefSeq" id="XP_047764658.1">
    <property type="nucleotide sequence ID" value="XM_047909184.1"/>
</dbReference>
<reference evidence="1" key="1">
    <citation type="submission" date="2021-12" db="EMBL/GenBank/DDBJ databases">
        <authorList>
            <person name="Zaccaron A."/>
            <person name="Stergiopoulos I."/>
        </authorList>
    </citation>
    <scope>NUCLEOTIDE SEQUENCE</scope>
    <source>
        <strain evidence="1">Race5_Kim</strain>
    </source>
</reference>